<dbReference type="CDD" id="cd06433">
    <property type="entry name" value="GT_2_WfgS_like"/>
    <property type="match status" value="1"/>
</dbReference>
<gene>
    <name evidence="2" type="ORF">DES53_105298</name>
</gene>
<dbReference type="GO" id="GO:0016740">
    <property type="term" value="F:transferase activity"/>
    <property type="evidence" value="ECO:0007669"/>
    <property type="project" value="UniProtKB-KW"/>
</dbReference>
<accession>A0A366HLT6</accession>
<evidence type="ECO:0000313" key="3">
    <source>
        <dbReference type="Proteomes" id="UP000253426"/>
    </source>
</evidence>
<keyword evidence="2" id="KW-0808">Transferase</keyword>
<dbReference type="PANTHER" id="PTHR43685">
    <property type="entry name" value="GLYCOSYLTRANSFERASE"/>
    <property type="match status" value="1"/>
</dbReference>
<comment type="caution">
    <text evidence="2">The sequence shown here is derived from an EMBL/GenBank/DDBJ whole genome shotgun (WGS) entry which is preliminary data.</text>
</comment>
<name>A0A366HLT6_9BACT</name>
<dbReference type="InterPro" id="IPR050834">
    <property type="entry name" value="Glycosyltransf_2"/>
</dbReference>
<dbReference type="InterPro" id="IPR029044">
    <property type="entry name" value="Nucleotide-diphossugar_trans"/>
</dbReference>
<organism evidence="2 3">
    <name type="scientific">Roseimicrobium gellanilyticum</name>
    <dbReference type="NCBI Taxonomy" id="748857"/>
    <lineage>
        <taxon>Bacteria</taxon>
        <taxon>Pseudomonadati</taxon>
        <taxon>Verrucomicrobiota</taxon>
        <taxon>Verrucomicrobiia</taxon>
        <taxon>Verrucomicrobiales</taxon>
        <taxon>Verrucomicrobiaceae</taxon>
        <taxon>Roseimicrobium</taxon>
    </lineage>
</organism>
<evidence type="ECO:0000313" key="2">
    <source>
        <dbReference type="EMBL" id="RBP43899.1"/>
    </source>
</evidence>
<dbReference type="OrthoDB" id="396512at2"/>
<dbReference type="InterPro" id="IPR001173">
    <property type="entry name" value="Glyco_trans_2-like"/>
</dbReference>
<keyword evidence="3" id="KW-1185">Reference proteome</keyword>
<sequence length="438" mass="51113">MARLDDLLARWLLRRATSRSDGANGTPGHAAAPSIDLKALQAHSEQQMEVMRRMKETTDKRNVRHKELRKRVVQLKRELKQTKVQARHDRHEAWNWETRYRLMRSDLRSYEEAVHRSLTRRGCIVAPVLEDPSRVNRFLKLKDRVWKTEMRLGVLRQHDPKPLKLDSIPKVLPPGPPESWPLISMVTPSYQQADFLERTLHSILSQDYPRLDYHVWDGGSKDGSVDIIEKHADKLASWGSEKDTGPANAINKGFTRSKGEIMAWLNSDDLLAPGALHYVAHYFATHPEVDAIYGHRLIINERDWQVGRWVLPRHNGEMLLWADYIPQETLFWRRSLWEKCGGHLDESFKFAFDWDLLLRFQRAGARIKRLPWCLGCFRVHDLQKSSAEITTTGFAEMAKLRMRELGSSFSEERLGHHVVLYQANAAWCDRLLRWGIRW</sequence>
<dbReference type="RefSeq" id="WP_113959359.1">
    <property type="nucleotide sequence ID" value="NZ_QNRR01000005.1"/>
</dbReference>
<evidence type="ECO:0000259" key="1">
    <source>
        <dbReference type="Pfam" id="PF00535"/>
    </source>
</evidence>
<dbReference type="Gene3D" id="3.90.550.10">
    <property type="entry name" value="Spore Coat Polysaccharide Biosynthesis Protein SpsA, Chain A"/>
    <property type="match status" value="1"/>
</dbReference>
<protein>
    <submittedName>
        <fullName evidence="2">Glycosyl transferase family 2</fullName>
    </submittedName>
</protein>
<dbReference type="AlphaFoldDB" id="A0A366HLT6"/>
<reference evidence="2 3" key="1">
    <citation type="submission" date="2018-06" db="EMBL/GenBank/DDBJ databases">
        <title>Genomic Encyclopedia of Type Strains, Phase IV (KMG-IV): sequencing the most valuable type-strain genomes for metagenomic binning, comparative biology and taxonomic classification.</title>
        <authorList>
            <person name="Goeker M."/>
        </authorList>
    </citation>
    <scope>NUCLEOTIDE SEQUENCE [LARGE SCALE GENOMIC DNA]</scope>
    <source>
        <strain evidence="2 3">DSM 25532</strain>
    </source>
</reference>
<dbReference type="EMBL" id="QNRR01000005">
    <property type="protein sequence ID" value="RBP43899.1"/>
    <property type="molecule type" value="Genomic_DNA"/>
</dbReference>
<dbReference type="SUPFAM" id="SSF53448">
    <property type="entry name" value="Nucleotide-diphospho-sugar transferases"/>
    <property type="match status" value="1"/>
</dbReference>
<dbReference type="Proteomes" id="UP000253426">
    <property type="component" value="Unassembled WGS sequence"/>
</dbReference>
<proteinExistence type="predicted"/>
<feature type="domain" description="Glycosyltransferase 2-like" evidence="1">
    <location>
        <begin position="184"/>
        <end position="305"/>
    </location>
</feature>
<dbReference type="PANTHER" id="PTHR43685:SF2">
    <property type="entry name" value="GLYCOSYLTRANSFERASE 2-LIKE DOMAIN-CONTAINING PROTEIN"/>
    <property type="match status" value="1"/>
</dbReference>
<dbReference type="Pfam" id="PF00535">
    <property type="entry name" value="Glycos_transf_2"/>
    <property type="match status" value="1"/>
</dbReference>